<evidence type="ECO:0008006" key="5">
    <source>
        <dbReference type="Google" id="ProtNLM"/>
    </source>
</evidence>
<organism evidence="3 4">
    <name type="scientific">Candidatus Curtissbacteria bacterium RBG_13_40_7</name>
    <dbReference type="NCBI Taxonomy" id="1797706"/>
    <lineage>
        <taxon>Bacteria</taxon>
        <taxon>Candidatus Curtissiibacteriota</taxon>
    </lineage>
</organism>
<dbReference type="PANTHER" id="PTHR37298:SF1">
    <property type="entry name" value="UPF0111 PROTEIN YKAA"/>
    <property type="match status" value="1"/>
</dbReference>
<comment type="similarity">
    <text evidence="1">Belongs to the UPF0111 family.</text>
</comment>
<dbReference type="Pfam" id="PF01865">
    <property type="entry name" value="PhoU_div"/>
    <property type="match status" value="1"/>
</dbReference>
<reference evidence="3 4" key="1">
    <citation type="journal article" date="2016" name="Nat. Commun.">
        <title>Thousands of microbial genomes shed light on interconnected biogeochemical processes in an aquifer system.</title>
        <authorList>
            <person name="Anantharaman K."/>
            <person name="Brown C.T."/>
            <person name="Hug L.A."/>
            <person name="Sharon I."/>
            <person name="Castelle C.J."/>
            <person name="Probst A.J."/>
            <person name="Thomas B.C."/>
            <person name="Singh A."/>
            <person name="Wilkins M.J."/>
            <person name="Karaoz U."/>
            <person name="Brodie E.L."/>
            <person name="Williams K.H."/>
            <person name="Hubbard S.S."/>
            <person name="Banfield J.F."/>
        </authorList>
    </citation>
    <scope>NUCLEOTIDE SEQUENCE [LARGE SCALE GENOMIC DNA]</scope>
</reference>
<accession>A0A1F5FY93</accession>
<evidence type="ECO:0000256" key="2">
    <source>
        <dbReference type="SAM" id="Coils"/>
    </source>
</evidence>
<proteinExistence type="inferred from homology"/>
<evidence type="ECO:0000313" key="3">
    <source>
        <dbReference type="EMBL" id="OGD84565.1"/>
    </source>
</evidence>
<dbReference type="Gene3D" id="1.20.58.220">
    <property type="entry name" value="Phosphate transport system protein phou homolog 2, domain 2"/>
    <property type="match status" value="1"/>
</dbReference>
<comment type="caution">
    <text evidence="3">The sequence shown here is derived from an EMBL/GenBank/DDBJ whole genome shotgun (WGS) entry which is preliminary data.</text>
</comment>
<evidence type="ECO:0000313" key="4">
    <source>
        <dbReference type="Proteomes" id="UP000179252"/>
    </source>
</evidence>
<keyword evidence="2" id="KW-0175">Coiled coil</keyword>
<evidence type="ECO:0000256" key="1">
    <source>
        <dbReference type="ARBA" id="ARBA00008591"/>
    </source>
</evidence>
<dbReference type="InterPro" id="IPR018445">
    <property type="entry name" value="Put_Phosphate_transp_reg"/>
</dbReference>
<dbReference type="EMBL" id="MFAU01000018">
    <property type="protein sequence ID" value="OGD84565.1"/>
    <property type="molecule type" value="Genomic_DNA"/>
</dbReference>
<sequence>MFNFLIPKKREIFDYLVEQSAIIEKSAEKFHQIAYDLKKLKKGAIELEQYENEADEFVHKITDTIEKTFILPLDKNDIKELTELLDDIEDHIEQTANRLAIYNLTRANQPLKDFADLILDAVRQITRGVILIKDNRFGTSTYLEILRNLHELENQGDRVHRQVLKDLMGNHSHNLYGKNSISVLKWVEVFHTLEGTLDFCEDVAIIFDRLRIKYR</sequence>
<name>A0A1F5FY93_9BACT</name>
<dbReference type="Proteomes" id="UP000179252">
    <property type="component" value="Unassembled WGS sequence"/>
</dbReference>
<feature type="coiled-coil region" evidence="2">
    <location>
        <begin position="40"/>
        <end position="98"/>
    </location>
</feature>
<dbReference type="AlphaFoldDB" id="A0A1F5FY93"/>
<protein>
    <recommendedName>
        <fullName evidence="5">Phosphate transport regulator</fullName>
    </recommendedName>
</protein>
<dbReference type="PANTHER" id="PTHR37298">
    <property type="entry name" value="UPF0111 PROTEIN YKAA"/>
    <property type="match status" value="1"/>
</dbReference>
<gene>
    <name evidence="3" type="ORF">A2165_02555</name>
</gene>
<dbReference type="InterPro" id="IPR052912">
    <property type="entry name" value="UPF0111_domain"/>
</dbReference>
<dbReference type="InterPro" id="IPR038078">
    <property type="entry name" value="PhoU-like_sf"/>
</dbReference>